<evidence type="ECO:0000259" key="3">
    <source>
        <dbReference type="SMART" id="SM00903"/>
    </source>
</evidence>
<evidence type="ECO:0000256" key="1">
    <source>
        <dbReference type="ARBA" id="ARBA00008898"/>
    </source>
</evidence>
<dbReference type="InterPro" id="IPR002563">
    <property type="entry name" value="Flavin_Rdtase-like_dom"/>
</dbReference>
<dbReference type="PANTHER" id="PTHR30466">
    <property type="entry name" value="FLAVIN REDUCTASE"/>
    <property type="match status" value="1"/>
</dbReference>
<dbReference type="SUPFAM" id="SSF50475">
    <property type="entry name" value="FMN-binding split barrel"/>
    <property type="match status" value="1"/>
</dbReference>
<reference evidence="4" key="1">
    <citation type="journal article" date="2014" name="Int. J. Syst. Evol. Microbiol.">
        <title>Complete genome sequence of Corynebacterium casei LMG S-19264T (=DSM 44701T), isolated from a smear-ripened cheese.</title>
        <authorList>
            <consortium name="US DOE Joint Genome Institute (JGI-PGF)"/>
            <person name="Walter F."/>
            <person name="Albersmeier A."/>
            <person name="Kalinowski J."/>
            <person name="Ruckert C."/>
        </authorList>
    </citation>
    <scope>NUCLEOTIDE SEQUENCE</scope>
    <source>
        <strain evidence="4">KCTC 42650</strain>
    </source>
</reference>
<dbReference type="InterPro" id="IPR050268">
    <property type="entry name" value="NADH-dep_flavin_reductase"/>
</dbReference>
<dbReference type="Pfam" id="PF01613">
    <property type="entry name" value="Flavin_Reduct"/>
    <property type="match status" value="1"/>
</dbReference>
<comment type="caution">
    <text evidence="4">The sequence shown here is derived from an EMBL/GenBank/DDBJ whole genome shotgun (WGS) entry which is preliminary data.</text>
</comment>
<dbReference type="GO" id="GO:0042602">
    <property type="term" value="F:riboflavin reductase (NADPH) activity"/>
    <property type="evidence" value="ECO:0007669"/>
    <property type="project" value="TreeGrafter"/>
</dbReference>
<keyword evidence="2" id="KW-0560">Oxidoreductase</keyword>
<protein>
    <submittedName>
        <fullName evidence="4">Flavin reductase</fullName>
    </submittedName>
</protein>
<dbReference type="Gene3D" id="2.30.110.10">
    <property type="entry name" value="Electron Transport, Fmn-binding Protein, Chain A"/>
    <property type="match status" value="1"/>
</dbReference>
<feature type="domain" description="Flavin reductase like" evidence="3">
    <location>
        <begin position="16"/>
        <end position="159"/>
    </location>
</feature>
<proteinExistence type="inferred from homology"/>
<sequence length="168" mass="17926">MSDLPPIPAAELKRAFGSFPTGVTVMTTLDADGAPVGMTASSFNTVSMDPPLILWSIRLDSQKRAAFNANDRFAVNVLSADQSGACYGFARPEGAAFDSHAWRPGTAGIPLLDEAAAHMECRVWSRHEAGDHEILIGEITSLGVREVEPMVFYAGRLCQISNQATTGS</sequence>
<comment type="similarity">
    <text evidence="1">Belongs to the non-flavoprotein flavin reductase family.</text>
</comment>
<dbReference type="PANTHER" id="PTHR30466:SF11">
    <property type="entry name" value="FLAVIN-DEPENDENT MONOOXYGENASE, REDUCTASE SUBUNIT HSAB"/>
    <property type="match status" value="1"/>
</dbReference>
<reference evidence="4" key="2">
    <citation type="submission" date="2020-09" db="EMBL/GenBank/DDBJ databases">
        <authorList>
            <person name="Sun Q."/>
            <person name="Kim S."/>
        </authorList>
    </citation>
    <scope>NUCLEOTIDE SEQUENCE</scope>
    <source>
        <strain evidence="4">KCTC 42650</strain>
    </source>
</reference>
<dbReference type="Proteomes" id="UP000626220">
    <property type="component" value="Unassembled WGS sequence"/>
</dbReference>
<dbReference type="EMBL" id="BNCJ01000022">
    <property type="protein sequence ID" value="GHF68911.1"/>
    <property type="molecule type" value="Genomic_DNA"/>
</dbReference>
<dbReference type="AlphaFoldDB" id="A0A8J3H0P4"/>
<keyword evidence="5" id="KW-1185">Reference proteome</keyword>
<dbReference type="InterPro" id="IPR012349">
    <property type="entry name" value="Split_barrel_FMN-bd"/>
</dbReference>
<evidence type="ECO:0000313" key="4">
    <source>
        <dbReference type="EMBL" id="GHF68911.1"/>
    </source>
</evidence>
<organism evidence="4 5">
    <name type="scientific">Seohaeicola zhoushanensis</name>
    <dbReference type="NCBI Taxonomy" id="1569283"/>
    <lineage>
        <taxon>Bacteria</taxon>
        <taxon>Pseudomonadati</taxon>
        <taxon>Pseudomonadota</taxon>
        <taxon>Alphaproteobacteria</taxon>
        <taxon>Rhodobacterales</taxon>
        <taxon>Roseobacteraceae</taxon>
        <taxon>Seohaeicola</taxon>
    </lineage>
</organism>
<dbReference type="RefSeq" id="WP_189682381.1">
    <property type="nucleotide sequence ID" value="NZ_BNCJ01000022.1"/>
</dbReference>
<dbReference type="SMART" id="SM00903">
    <property type="entry name" value="Flavin_Reduct"/>
    <property type="match status" value="1"/>
</dbReference>
<evidence type="ECO:0000256" key="2">
    <source>
        <dbReference type="ARBA" id="ARBA00023002"/>
    </source>
</evidence>
<name>A0A8J3H0P4_9RHOB</name>
<accession>A0A8J3H0P4</accession>
<dbReference type="GO" id="GO:0010181">
    <property type="term" value="F:FMN binding"/>
    <property type="evidence" value="ECO:0007669"/>
    <property type="project" value="InterPro"/>
</dbReference>
<gene>
    <name evidence="4" type="ORF">GCM10017056_45010</name>
</gene>
<evidence type="ECO:0000313" key="5">
    <source>
        <dbReference type="Proteomes" id="UP000626220"/>
    </source>
</evidence>